<reference evidence="2 3" key="1">
    <citation type="journal article" date="2019" name="Nat. Microbiol.">
        <title>Mediterranean grassland soil C-N compound turnover is dependent on rainfall and depth, and is mediated by genomically divergent microorganisms.</title>
        <authorList>
            <person name="Diamond S."/>
            <person name="Andeer P.F."/>
            <person name="Li Z."/>
            <person name="Crits-Christoph A."/>
            <person name="Burstein D."/>
            <person name="Anantharaman K."/>
            <person name="Lane K.R."/>
            <person name="Thomas B.C."/>
            <person name="Pan C."/>
            <person name="Northen T.R."/>
            <person name="Banfield J.F."/>
        </authorList>
    </citation>
    <scope>NUCLEOTIDE SEQUENCE [LARGE SCALE GENOMIC DNA]</scope>
    <source>
        <strain evidence="2">WS_11</strain>
    </source>
</reference>
<dbReference type="Proteomes" id="UP000319771">
    <property type="component" value="Unassembled WGS sequence"/>
</dbReference>
<accession>A0A538UE81</accession>
<dbReference type="EMBL" id="VBPB01000008">
    <property type="protein sequence ID" value="TMQ74180.1"/>
    <property type="molecule type" value="Genomic_DNA"/>
</dbReference>
<dbReference type="SUPFAM" id="SSF52266">
    <property type="entry name" value="SGNH hydrolase"/>
    <property type="match status" value="1"/>
</dbReference>
<gene>
    <name evidence="2" type="ORF">E6K81_00865</name>
</gene>
<dbReference type="InterPro" id="IPR036514">
    <property type="entry name" value="SGNH_hydro_sf"/>
</dbReference>
<evidence type="ECO:0000313" key="2">
    <source>
        <dbReference type="EMBL" id="TMQ74180.1"/>
    </source>
</evidence>
<evidence type="ECO:0000259" key="1">
    <source>
        <dbReference type="Pfam" id="PF13472"/>
    </source>
</evidence>
<dbReference type="AlphaFoldDB" id="A0A538UE81"/>
<name>A0A538UE81_UNCEI</name>
<sequence length="579" mass="62383">MNLDDRDRARARSDHARSKRVRSLSGRHRLATVGLAITLFAAWPAAGTSAQDALPRDPSELLLVGDSVTAGIYFLSLSETSTRQAWAGQVMRRLGFEPDRCRFQQPFPINHLGLTLLGFGIGGLAYPWAAVPALLPQGSRFAAGEERTIVAVPGQVIAEVLEQSSQHKGRNSAGWTFANLLLPRGLSAVQTIEQWKKRPRWVVLFIGANDLLASFGMVADAVPPSPAAFARSYGTLVDRLRAVMAPDAPADHFLVLTLPDVTRLPFLQPLPASARDPRGRRYQDGSMASAFLIPFRDRFQPDEVWTPEALGVIRARVEGYNAAIQDVARSRGLTTVDLTALIEDLRSDASFASANSPYFSPDLHHPSFRTHARIAESVLGAMARVAGTAPPPPLETTETPLPHNGDFSRQERARVDAMVRLGLIGLKAGPLPPKPTFRVSVEAGGQAGHRRAGGGALSLMAAIESSPSPVTARWLSRGNLGVRGSPGVWDAPGRGNARSFPPASLEVRAGVAFEPIGMWNWTRLGGGLLYAGRGGLGWYARGEWRLLYAEASSRDLGPDRVEAGLLLGRVFGRPGRNGD</sequence>
<comment type="caution">
    <text evidence="2">The sequence shown here is derived from an EMBL/GenBank/DDBJ whole genome shotgun (WGS) entry which is preliminary data.</text>
</comment>
<dbReference type="InterPro" id="IPR013830">
    <property type="entry name" value="SGNH_hydro"/>
</dbReference>
<organism evidence="2 3">
    <name type="scientific">Eiseniibacteriota bacterium</name>
    <dbReference type="NCBI Taxonomy" id="2212470"/>
    <lineage>
        <taxon>Bacteria</taxon>
        <taxon>Candidatus Eiseniibacteriota</taxon>
    </lineage>
</organism>
<protein>
    <recommendedName>
        <fullName evidence="1">SGNH hydrolase-type esterase domain-containing protein</fullName>
    </recommendedName>
</protein>
<feature type="domain" description="SGNH hydrolase-type esterase" evidence="1">
    <location>
        <begin position="158"/>
        <end position="367"/>
    </location>
</feature>
<proteinExistence type="predicted"/>
<dbReference type="Gene3D" id="3.40.50.1110">
    <property type="entry name" value="SGNH hydrolase"/>
    <property type="match status" value="1"/>
</dbReference>
<dbReference type="Pfam" id="PF13472">
    <property type="entry name" value="Lipase_GDSL_2"/>
    <property type="match status" value="1"/>
</dbReference>
<evidence type="ECO:0000313" key="3">
    <source>
        <dbReference type="Proteomes" id="UP000319771"/>
    </source>
</evidence>